<feature type="region of interest" description="Disordered" evidence="1">
    <location>
        <begin position="109"/>
        <end position="140"/>
    </location>
</feature>
<gene>
    <name evidence="2" type="ORF">ODALV1_LOCUS29120</name>
</gene>
<sequence>MDTSRTLPESRMDDREKCRYDFFGEGLSKQQTPNEDKPLNNTVRNRSSLKIASKMNSVVVEESLMEFITEYFNGEVTDEFSSSEYFPPTAEKPSGLFANSFGTSSSDGNVSFDSLTPQNISKDSLNVSNESSTSDSSDNSRKSISYEIRFINSTERDGKIKLKIVPSRQLPSSPDYTAQSSGNMINHENLCLRQRVQDLERRLQCVEGESVRIIGELKRIIERKNEIISHLELQTAGIRFMNNDN</sequence>
<reference evidence="2 3" key="1">
    <citation type="submission" date="2024-08" db="EMBL/GenBank/DDBJ databases">
        <authorList>
            <person name="Cucini C."/>
            <person name="Frati F."/>
        </authorList>
    </citation>
    <scope>NUCLEOTIDE SEQUENCE [LARGE SCALE GENOMIC DNA]</scope>
</reference>
<evidence type="ECO:0000313" key="2">
    <source>
        <dbReference type="EMBL" id="CAL8142669.1"/>
    </source>
</evidence>
<name>A0ABP1S2R8_9HEXA</name>
<organism evidence="2 3">
    <name type="scientific">Orchesella dallaii</name>
    <dbReference type="NCBI Taxonomy" id="48710"/>
    <lineage>
        <taxon>Eukaryota</taxon>
        <taxon>Metazoa</taxon>
        <taxon>Ecdysozoa</taxon>
        <taxon>Arthropoda</taxon>
        <taxon>Hexapoda</taxon>
        <taxon>Collembola</taxon>
        <taxon>Entomobryomorpha</taxon>
        <taxon>Entomobryoidea</taxon>
        <taxon>Orchesellidae</taxon>
        <taxon>Orchesellinae</taxon>
        <taxon>Orchesella</taxon>
    </lineage>
</organism>
<keyword evidence="3" id="KW-1185">Reference proteome</keyword>
<feature type="compositionally biased region" description="Polar residues" evidence="1">
    <location>
        <begin position="109"/>
        <end position="122"/>
    </location>
</feature>
<protein>
    <submittedName>
        <fullName evidence="2">Uncharacterized protein</fullName>
    </submittedName>
</protein>
<dbReference type="Proteomes" id="UP001642540">
    <property type="component" value="Unassembled WGS sequence"/>
</dbReference>
<evidence type="ECO:0000313" key="3">
    <source>
        <dbReference type="Proteomes" id="UP001642540"/>
    </source>
</evidence>
<accession>A0ABP1S2R8</accession>
<evidence type="ECO:0000256" key="1">
    <source>
        <dbReference type="SAM" id="MobiDB-lite"/>
    </source>
</evidence>
<comment type="caution">
    <text evidence="2">The sequence shown here is derived from an EMBL/GenBank/DDBJ whole genome shotgun (WGS) entry which is preliminary data.</text>
</comment>
<dbReference type="EMBL" id="CAXLJM020000148">
    <property type="protein sequence ID" value="CAL8142669.1"/>
    <property type="molecule type" value="Genomic_DNA"/>
</dbReference>
<feature type="compositionally biased region" description="Low complexity" evidence="1">
    <location>
        <begin position="123"/>
        <end position="140"/>
    </location>
</feature>
<proteinExistence type="predicted"/>